<dbReference type="PIRSF" id="PIRSF004749">
    <property type="entry name" value="Pep_def"/>
    <property type="match status" value="1"/>
</dbReference>
<comment type="similarity">
    <text evidence="1 6">Belongs to the polypeptide deformylase family.</text>
</comment>
<feature type="binding site" evidence="6">
    <location>
        <position position="151"/>
    </location>
    <ligand>
        <name>Fe cation</name>
        <dbReference type="ChEBI" id="CHEBI:24875"/>
    </ligand>
</feature>
<dbReference type="NCBIfam" id="NF001159">
    <property type="entry name" value="PRK00150.1-3"/>
    <property type="match status" value="1"/>
</dbReference>
<evidence type="ECO:0000256" key="5">
    <source>
        <dbReference type="ARBA" id="ARBA00023004"/>
    </source>
</evidence>
<sequence>MRLCIGICGIMIRDLEYYDSPILRKVAAPVTEITDELRQLVLDMSETMAFYKGVGLAAPQVGQSISLFIMGVERELEDGELVFCDFPRVFINPVITQKSEQLVYGNEGCLSIPGLRGEVARPDKITVSAKNLDGQQFSLALEGFLARIVMHETDHLHGVLYIDRMSDKDKTKQFKNNLEKIRRKYSILRGL</sequence>
<comment type="function">
    <text evidence="6">Removes the formyl group from the N-terminal Met of newly synthesized proteins. Requires at least a dipeptide for an efficient rate of reaction. N-terminal L-methionine is a prerequisite for activity but the enzyme has broad specificity at other positions.</text>
</comment>
<name>G4NMT4_CHLT4</name>
<accession>G4NMT4</accession>
<dbReference type="EC" id="3.5.1.88" evidence="6"/>
<keyword evidence="3 6" id="KW-0378">Hydrolase</keyword>
<dbReference type="FunFam" id="3.90.45.10:FF:000016">
    <property type="entry name" value="Peptide deformylase"/>
    <property type="match status" value="1"/>
</dbReference>
<evidence type="ECO:0000256" key="6">
    <source>
        <dbReference type="HAMAP-Rule" id="MF_00163"/>
    </source>
</evidence>
<comment type="catalytic activity">
    <reaction evidence="6">
        <text>N-terminal N-formyl-L-methionyl-[peptide] + H2O = N-terminal L-methionyl-[peptide] + formate</text>
        <dbReference type="Rhea" id="RHEA:24420"/>
        <dbReference type="Rhea" id="RHEA-COMP:10639"/>
        <dbReference type="Rhea" id="RHEA-COMP:10640"/>
        <dbReference type="ChEBI" id="CHEBI:15377"/>
        <dbReference type="ChEBI" id="CHEBI:15740"/>
        <dbReference type="ChEBI" id="CHEBI:49298"/>
        <dbReference type="ChEBI" id="CHEBI:64731"/>
        <dbReference type="EC" id="3.5.1.88"/>
    </reaction>
</comment>
<dbReference type="CDD" id="cd00487">
    <property type="entry name" value="Pep_deformylase"/>
    <property type="match status" value="1"/>
</dbReference>
<evidence type="ECO:0000256" key="2">
    <source>
        <dbReference type="ARBA" id="ARBA00022723"/>
    </source>
</evidence>
<feature type="active site" evidence="6">
    <location>
        <position position="152"/>
    </location>
</feature>
<evidence type="ECO:0000313" key="7">
    <source>
        <dbReference type="EMBL" id="AEP35198.1"/>
    </source>
</evidence>
<keyword evidence="5 6" id="KW-0408">Iron</keyword>
<comment type="cofactor">
    <cofactor evidence="6">
        <name>Fe(2+)</name>
        <dbReference type="ChEBI" id="CHEBI:29033"/>
    </cofactor>
    <text evidence="6">Binds 1 Fe(2+) ion.</text>
</comment>
<dbReference type="GO" id="GO:0006412">
    <property type="term" value="P:translation"/>
    <property type="evidence" value="ECO:0007669"/>
    <property type="project" value="UniProtKB-UniRule"/>
</dbReference>
<dbReference type="Pfam" id="PF01327">
    <property type="entry name" value="Pep_deformylase"/>
    <property type="match status" value="1"/>
</dbReference>
<dbReference type="InterPro" id="IPR023635">
    <property type="entry name" value="Peptide_deformylase"/>
</dbReference>
<evidence type="ECO:0000256" key="1">
    <source>
        <dbReference type="ARBA" id="ARBA00010759"/>
    </source>
</evidence>
<dbReference type="Proteomes" id="UP000009287">
    <property type="component" value="Chromosome"/>
</dbReference>
<dbReference type="SUPFAM" id="SSF56420">
    <property type="entry name" value="Peptide deformylase"/>
    <property type="match status" value="1"/>
</dbReference>
<dbReference type="HAMAP" id="MF_00163">
    <property type="entry name" value="Pep_deformylase"/>
    <property type="match status" value="1"/>
</dbReference>
<keyword evidence="2 6" id="KW-0479">Metal-binding</keyword>
<dbReference type="EMBL" id="CP002401">
    <property type="protein sequence ID" value="AEP35198.1"/>
    <property type="molecule type" value="Genomic_DNA"/>
</dbReference>
<reference evidence="7 8" key="1">
    <citation type="journal article" date="2011" name="J. Exp. Med.">
        <title>A live-attenuated chlamydial vaccine protects against trachoma in nonhuman primates.</title>
        <authorList>
            <person name="Kari L."/>
            <person name="Whitmire W.M."/>
            <person name="Olivares-Zavaleta N."/>
            <person name="Goheen M.M."/>
            <person name="Taylor L.D."/>
            <person name="Carlson J.H."/>
            <person name="Sturdevant G.L."/>
            <person name="Lu C."/>
            <person name="Bakios L.E."/>
            <person name="Randall L.B."/>
            <person name="Parnell M.J."/>
            <person name="Zhong G."/>
            <person name="Caldwell H.D."/>
        </authorList>
    </citation>
    <scope>NUCLEOTIDE SEQUENCE [LARGE SCALE GENOMIC DNA]</scope>
    <source>
        <strain evidence="7 8">A2497</strain>
    </source>
</reference>
<organism evidence="7 8">
    <name type="scientific">Chlamydia trachomatis serovar A (strain A2497)</name>
    <dbReference type="NCBI Taxonomy" id="580047"/>
    <lineage>
        <taxon>Bacteria</taxon>
        <taxon>Pseudomonadati</taxon>
        <taxon>Chlamydiota</taxon>
        <taxon>Chlamydiia</taxon>
        <taxon>Chlamydiales</taxon>
        <taxon>Chlamydiaceae</taxon>
        <taxon>Chlamydia/Chlamydophila group</taxon>
        <taxon>Chlamydia</taxon>
    </lineage>
</organism>
<evidence type="ECO:0000313" key="8">
    <source>
        <dbReference type="Proteomes" id="UP000009287"/>
    </source>
</evidence>
<dbReference type="GO" id="GO:0046872">
    <property type="term" value="F:metal ion binding"/>
    <property type="evidence" value="ECO:0007669"/>
    <property type="project" value="UniProtKB-KW"/>
</dbReference>
<protein>
    <recommendedName>
        <fullName evidence="6">Peptide deformylase</fullName>
        <shortName evidence="6">PDF</shortName>
        <ecNumber evidence="6">3.5.1.88</ecNumber>
    </recommendedName>
    <alternativeName>
        <fullName evidence="6">Polypeptide deformylase</fullName>
    </alternativeName>
</protein>
<keyword evidence="4 6" id="KW-0648">Protein biosynthesis</keyword>
<gene>
    <name evidence="6" type="primary">def</name>
    <name evidence="7" type="ordered locus">CTO_0382</name>
</gene>
<dbReference type="PATRIC" id="fig|580047.4.peg.390"/>
<feature type="binding site" evidence="6">
    <location>
        <position position="109"/>
    </location>
    <ligand>
        <name>Fe cation</name>
        <dbReference type="ChEBI" id="CHEBI:24875"/>
    </ligand>
</feature>
<dbReference type="InterPro" id="IPR036821">
    <property type="entry name" value="Peptide_deformylase_sf"/>
</dbReference>
<dbReference type="Gene3D" id="3.90.45.10">
    <property type="entry name" value="Peptide deformylase"/>
    <property type="match status" value="1"/>
</dbReference>
<dbReference type="AlphaFoldDB" id="G4NMT4"/>
<dbReference type="PANTHER" id="PTHR10458">
    <property type="entry name" value="PEPTIDE DEFORMYLASE"/>
    <property type="match status" value="1"/>
</dbReference>
<proteinExistence type="inferred from homology"/>
<dbReference type="PRINTS" id="PR01576">
    <property type="entry name" value="PDEFORMYLASE"/>
</dbReference>
<dbReference type="PANTHER" id="PTHR10458:SF22">
    <property type="entry name" value="PEPTIDE DEFORMYLASE"/>
    <property type="match status" value="1"/>
</dbReference>
<feature type="binding site" evidence="6">
    <location>
        <position position="155"/>
    </location>
    <ligand>
        <name>Fe cation</name>
        <dbReference type="ChEBI" id="CHEBI:24875"/>
    </ligand>
</feature>
<dbReference type="KEGG" id="cra:CTO_0382"/>
<evidence type="ECO:0000256" key="4">
    <source>
        <dbReference type="ARBA" id="ARBA00022917"/>
    </source>
</evidence>
<dbReference type="GO" id="GO:0042586">
    <property type="term" value="F:peptide deformylase activity"/>
    <property type="evidence" value="ECO:0007669"/>
    <property type="project" value="UniProtKB-UniRule"/>
</dbReference>
<evidence type="ECO:0000256" key="3">
    <source>
        <dbReference type="ARBA" id="ARBA00022801"/>
    </source>
</evidence>
<dbReference type="NCBIfam" id="TIGR00079">
    <property type="entry name" value="pept_deformyl"/>
    <property type="match status" value="1"/>
</dbReference>